<sequence>MKGSRERNGSESFLLIGLYWALKIYALITFHKMDRFSSLYLSLGRLLSKRRRHGSDAALASSGASPADKGEENEDGAHDKTDEQPTQCLKLEISDSFLTSIALMLSWDRNAFLQSKYNDRIKYEELTTAQNQHTSAKNYKKVSTELPLLSLTIGNKKLIVCKLFYEKLTRRVDIPFSDITSLLVCFDNKGFDTLRIKPLPGKFTSWKVDDSKEDNCFPESKFVFLEIEKGKLEKGLAKLLYIDPRLQRTVEFARASGDQHMYQGRVHAHTQQTNMSAPQPFLSVNEHISINCLLPIRNKGLHVRLSANEVIFYDRSVAMQSLHALFTECAFLVRPSLQILSKVHSRWKCATACLIVRKYICEILSNTKD</sequence>
<keyword evidence="2" id="KW-1133">Transmembrane helix</keyword>
<keyword evidence="2" id="KW-0812">Transmembrane</keyword>
<evidence type="ECO:0000313" key="3">
    <source>
        <dbReference type="EMBL" id="RLM54769.1"/>
    </source>
</evidence>
<gene>
    <name evidence="3" type="ORF">C2845_PM10G08880</name>
</gene>
<proteinExistence type="predicted"/>
<name>A0A3L6PCW6_PANMI</name>
<feature type="compositionally biased region" description="Low complexity" evidence="1">
    <location>
        <begin position="57"/>
        <end position="67"/>
    </location>
</feature>
<feature type="region of interest" description="Disordered" evidence="1">
    <location>
        <begin position="57"/>
        <end position="84"/>
    </location>
</feature>
<evidence type="ECO:0000256" key="1">
    <source>
        <dbReference type="SAM" id="MobiDB-lite"/>
    </source>
</evidence>
<dbReference type="PANTHER" id="PTHR33494">
    <property type="entry name" value="OS02G0793800 PROTEIN"/>
    <property type="match status" value="1"/>
</dbReference>
<comment type="caution">
    <text evidence="3">The sequence shown here is derived from an EMBL/GenBank/DDBJ whole genome shotgun (WGS) entry which is preliminary data.</text>
</comment>
<keyword evidence="2" id="KW-0472">Membrane</keyword>
<dbReference type="Proteomes" id="UP000275267">
    <property type="component" value="Unassembled WGS sequence"/>
</dbReference>
<dbReference type="AlphaFoldDB" id="A0A3L6PCW6"/>
<protein>
    <submittedName>
        <fullName evidence="3">Uncharacterized protein</fullName>
    </submittedName>
</protein>
<evidence type="ECO:0000256" key="2">
    <source>
        <dbReference type="SAM" id="Phobius"/>
    </source>
</evidence>
<accession>A0A3L6PCW6</accession>
<feature type="transmembrane region" description="Helical" evidence="2">
    <location>
        <begin position="12"/>
        <end position="30"/>
    </location>
</feature>
<keyword evidence="4" id="KW-1185">Reference proteome</keyword>
<dbReference type="PANTHER" id="PTHR33494:SF28">
    <property type="match status" value="1"/>
</dbReference>
<evidence type="ECO:0000313" key="4">
    <source>
        <dbReference type="Proteomes" id="UP000275267"/>
    </source>
</evidence>
<organism evidence="3 4">
    <name type="scientific">Panicum miliaceum</name>
    <name type="common">Proso millet</name>
    <name type="synonym">Broomcorn millet</name>
    <dbReference type="NCBI Taxonomy" id="4540"/>
    <lineage>
        <taxon>Eukaryota</taxon>
        <taxon>Viridiplantae</taxon>
        <taxon>Streptophyta</taxon>
        <taxon>Embryophyta</taxon>
        <taxon>Tracheophyta</taxon>
        <taxon>Spermatophyta</taxon>
        <taxon>Magnoliopsida</taxon>
        <taxon>Liliopsida</taxon>
        <taxon>Poales</taxon>
        <taxon>Poaceae</taxon>
        <taxon>PACMAD clade</taxon>
        <taxon>Panicoideae</taxon>
        <taxon>Panicodae</taxon>
        <taxon>Paniceae</taxon>
        <taxon>Panicinae</taxon>
        <taxon>Panicum</taxon>
        <taxon>Panicum sect. Panicum</taxon>
    </lineage>
</organism>
<dbReference type="OrthoDB" id="634778at2759"/>
<reference evidence="4" key="1">
    <citation type="journal article" date="2019" name="Nat. Commun.">
        <title>The genome of broomcorn millet.</title>
        <authorList>
            <person name="Zou C."/>
            <person name="Miki D."/>
            <person name="Li D."/>
            <person name="Tang Q."/>
            <person name="Xiao L."/>
            <person name="Rajput S."/>
            <person name="Deng P."/>
            <person name="Jia W."/>
            <person name="Huang R."/>
            <person name="Zhang M."/>
            <person name="Sun Y."/>
            <person name="Hu J."/>
            <person name="Fu X."/>
            <person name="Schnable P.S."/>
            <person name="Li F."/>
            <person name="Zhang H."/>
            <person name="Feng B."/>
            <person name="Zhu X."/>
            <person name="Liu R."/>
            <person name="Schnable J.C."/>
            <person name="Zhu J.-K."/>
            <person name="Zhang H."/>
        </authorList>
    </citation>
    <scope>NUCLEOTIDE SEQUENCE [LARGE SCALE GENOMIC DNA]</scope>
</reference>
<dbReference type="EMBL" id="PQIB02000018">
    <property type="protein sequence ID" value="RLM54769.1"/>
    <property type="molecule type" value="Genomic_DNA"/>
</dbReference>